<evidence type="ECO:0000313" key="1">
    <source>
        <dbReference type="EMBL" id="PTQ30836.1"/>
    </source>
</evidence>
<evidence type="ECO:0000313" key="2">
    <source>
        <dbReference type="Proteomes" id="UP000244005"/>
    </source>
</evidence>
<dbReference type="SUPFAM" id="SSF51219">
    <property type="entry name" value="TRAP-like"/>
    <property type="match status" value="1"/>
</dbReference>
<dbReference type="Pfam" id="PF01987">
    <property type="entry name" value="AIM24"/>
    <property type="match status" value="1"/>
</dbReference>
<dbReference type="PANTHER" id="PTHR38074:SF1">
    <property type="entry name" value="ALTERED INHERITANCE OF MITOCHONDRIA PROTEIN 24, MITOCHONDRIAL"/>
    <property type="match status" value="1"/>
</dbReference>
<dbReference type="InterPro" id="IPR016031">
    <property type="entry name" value="Trp_RNA-bd_attenuator-like_dom"/>
</dbReference>
<name>A0A2R6WAF7_MARPO</name>
<dbReference type="EMBL" id="KZ772791">
    <property type="protein sequence ID" value="PTQ30836.1"/>
    <property type="molecule type" value="Genomic_DNA"/>
</dbReference>
<dbReference type="PANTHER" id="PTHR38074">
    <property type="entry name" value="ALTERED INHERITANCE OF MITOCHONDRIA PROTEIN 24, MITOCHONDRIAL"/>
    <property type="match status" value="1"/>
</dbReference>
<gene>
    <name evidence="1" type="ORF">MARPO_0119s0036</name>
</gene>
<dbReference type="Gramene" id="Mp4g15130.1">
    <property type="protein sequence ID" value="Mp4g15130.1.cds"/>
    <property type="gene ID" value="Mp4g15130"/>
</dbReference>
<dbReference type="Proteomes" id="UP000244005">
    <property type="component" value="Unassembled WGS sequence"/>
</dbReference>
<sequence length="243" mass="26487">MSWHIESSRVEANTPQRQHALPFEVQNDKMLEVNLGIPGTNGEIMSYVWIKTGSMVAYRGQASFAREGMMEHGFGNMLKKALTDEGMTLTKASTKERAQVYVADYGKIVSVLRLQGDSIVVNGNDLLAFEPTVSHTITMMKKVSSIVSAGLYNVKLSGHGFIAILSHGHPISLIVGEGHPPVFTDPQATVAWSGNLKPEMKSDIQFKTLLGRGSGESFQMKFDGEKGAPGFVIVQPFEEIVSS</sequence>
<keyword evidence="2" id="KW-1185">Reference proteome</keyword>
<protein>
    <submittedName>
        <fullName evidence="1">Uncharacterized protein</fullName>
    </submittedName>
</protein>
<reference evidence="2" key="1">
    <citation type="journal article" date="2017" name="Cell">
        <title>Insights into land plant evolution garnered from the Marchantia polymorpha genome.</title>
        <authorList>
            <person name="Bowman J.L."/>
            <person name="Kohchi T."/>
            <person name="Yamato K.T."/>
            <person name="Jenkins J."/>
            <person name="Shu S."/>
            <person name="Ishizaki K."/>
            <person name="Yamaoka S."/>
            <person name="Nishihama R."/>
            <person name="Nakamura Y."/>
            <person name="Berger F."/>
            <person name="Adam C."/>
            <person name="Aki S.S."/>
            <person name="Althoff F."/>
            <person name="Araki T."/>
            <person name="Arteaga-Vazquez M.A."/>
            <person name="Balasubrmanian S."/>
            <person name="Barry K."/>
            <person name="Bauer D."/>
            <person name="Boehm C.R."/>
            <person name="Briginshaw L."/>
            <person name="Caballero-Perez J."/>
            <person name="Catarino B."/>
            <person name="Chen F."/>
            <person name="Chiyoda S."/>
            <person name="Chovatia M."/>
            <person name="Davies K.M."/>
            <person name="Delmans M."/>
            <person name="Demura T."/>
            <person name="Dierschke T."/>
            <person name="Dolan L."/>
            <person name="Dorantes-Acosta A.E."/>
            <person name="Eklund D.M."/>
            <person name="Florent S.N."/>
            <person name="Flores-Sandoval E."/>
            <person name="Fujiyama A."/>
            <person name="Fukuzawa H."/>
            <person name="Galik B."/>
            <person name="Grimanelli D."/>
            <person name="Grimwood J."/>
            <person name="Grossniklaus U."/>
            <person name="Hamada T."/>
            <person name="Haseloff J."/>
            <person name="Hetherington A.J."/>
            <person name="Higo A."/>
            <person name="Hirakawa Y."/>
            <person name="Hundley H.N."/>
            <person name="Ikeda Y."/>
            <person name="Inoue K."/>
            <person name="Inoue S.I."/>
            <person name="Ishida S."/>
            <person name="Jia Q."/>
            <person name="Kakita M."/>
            <person name="Kanazawa T."/>
            <person name="Kawai Y."/>
            <person name="Kawashima T."/>
            <person name="Kennedy M."/>
            <person name="Kinose K."/>
            <person name="Kinoshita T."/>
            <person name="Kohara Y."/>
            <person name="Koide E."/>
            <person name="Komatsu K."/>
            <person name="Kopischke S."/>
            <person name="Kubo M."/>
            <person name="Kyozuka J."/>
            <person name="Lagercrantz U."/>
            <person name="Lin S.S."/>
            <person name="Lindquist E."/>
            <person name="Lipzen A.M."/>
            <person name="Lu C.W."/>
            <person name="De Luna E."/>
            <person name="Martienssen R.A."/>
            <person name="Minamino N."/>
            <person name="Mizutani M."/>
            <person name="Mizutani M."/>
            <person name="Mochizuki N."/>
            <person name="Monte I."/>
            <person name="Mosher R."/>
            <person name="Nagasaki H."/>
            <person name="Nakagami H."/>
            <person name="Naramoto S."/>
            <person name="Nishitani K."/>
            <person name="Ohtani M."/>
            <person name="Okamoto T."/>
            <person name="Okumura M."/>
            <person name="Phillips J."/>
            <person name="Pollak B."/>
            <person name="Reinders A."/>
            <person name="Rovekamp M."/>
            <person name="Sano R."/>
            <person name="Sawa S."/>
            <person name="Schmid M.W."/>
            <person name="Shirakawa M."/>
            <person name="Solano R."/>
            <person name="Spunde A."/>
            <person name="Suetsugu N."/>
            <person name="Sugano S."/>
            <person name="Sugiyama A."/>
            <person name="Sun R."/>
            <person name="Suzuki Y."/>
            <person name="Takenaka M."/>
            <person name="Takezawa D."/>
            <person name="Tomogane H."/>
            <person name="Tsuzuki M."/>
            <person name="Ueda T."/>
            <person name="Umeda M."/>
            <person name="Ward J.M."/>
            <person name="Watanabe Y."/>
            <person name="Yazaki K."/>
            <person name="Yokoyama R."/>
            <person name="Yoshitake Y."/>
            <person name="Yotsui I."/>
            <person name="Zachgo S."/>
            <person name="Schmutz J."/>
        </authorList>
    </citation>
    <scope>NUCLEOTIDE SEQUENCE [LARGE SCALE GENOMIC DNA]</scope>
    <source>
        <strain evidence="2">Tak-1</strain>
    </source>
</reference>
<dbReference type="OrthoDB" id="4721at2759"/>
<dbReference type="Gene3D" id="3.60.160.10">
    <property type="entry name" value="Mitochondrial biogenesis AIM24"/>
    <property type="match status" value="1"/>
</dbReference>
<dbReference type="InterPro" id="IPR036983">
    <property type="entry name" value="AIM24_sf"/>
</dbReference>
<accession>A0A2R6WAF7</accession>
<organism evidence="1 2">
    <name type="scientific">Marchantia polymorpha</name>
    <name type="common">Common liverwort</name>
    <name type="synonym">Marchantia aquatica</name>
    <dbReference type="NCBI Taxonomy" id="3197"/>
    <lineage>
        <taxon>Eukaryota</taxon>
        <taxon>Viridiplantae</taxon>
        <taxon>Streptophyta</taxon>
        <taxon>Embryophyta</taxon>
        <taxon>Marchantiophyta</taxon>
        <taxon>Marchantiopsida</taxon>
        <taxon>Marchantiidae</taxon>
        <taxon>Marchantiales</taxon>
        <taxon>Marchantiaceae</taxon>
        <taxon>Marchantia</taxon>
    </lineage>
</organism>
<dbReference type="AlphaFoldDB" id="A0A2R6WAF7"/>
<dbReference type="OMA" id="MVAYEGF"/>
<dbReference type="InterPro" id="IPR002838">
    <property type="entry name" value="AIM24"/>
</dbReference>
<proteinExistence type="predicted"/>